<organism evidence="11 12">
    <name type="scientific">Pleuronectes platessa</name>
    <name type="common">European plaice</name>
    <dbReference type="NCBI Taxonomy" id="8262"/>
    <lineage>
        <taxon>Eukaryota</taxon>
        <taxon>Metazoa</taxon>
        <taxon>Chordata</taxon>
        <taxon>Craniata</taxon>
        <taxon>Vertebrata</taxon>
        <taxon>Euteleostomi</taxon>
        <taxon>Actinopterygii</taxon>
        <taxon>Neopterygii</taxon>
        <taxon>Teleostei</taxon>
        <taxon>Neoteleostei</taxon>
        <taxon>Acanthomorphata</taxon>
        <taxon>Carangaria</taxon>
        <taxon>Pleuronectiformes</taxon>
        <taxon>Pleuronectoidei</taxon>
        <taxon>Pleuronectidae</taxon>
        <taxon>Pleuronectes</taxon>
    </lineage>
</organism>
<comment type="subcellular location">
    <subcellularLocation>
        <location evidence="1">Endoplasmic reticulum membrane</location>
        <topology evidence="1">Multi-pass membrane protein</topology>
    </subcellularLocation>
</comment>
<feature type="region of interest" description="Disordered" evidence="7">
    <location>
        <begin position="2000"/>
        <end position="2092"/>
    </location>
</feature>
<keyword evidence="2 8" id="KW-0812">Transmembrane</keyword>
<feature type="repeat" description="ANK" evidence="6">
    <location>
        <begin position="684"/>
        <end position="716"/>
    </location>
</feature>
<feature type="transmembrane region" description="Helical" evidence="8">
    <location>
        <begin position="1139"/>
        <end position="1160"/>
    </location>
</feature>
<feature type="region of interest" description="Disordered" evidence="7">
    <location>
        <begin position="45"/>
        <end position="72"/>
    </location>
</feature>
<feature type="compositionally biased region" description="Polar residues" evidence="7">
    <location>
        <begin position="2044"/>
        <end position="2055"/>
    </location>
</feature>
<feature type="repeat" description="ANK" evidence="6">
    <location>
        <begin position="717"/>
        <end position="749"/>
    </location>
</feature>
<feature type="repeat" description="ANK" evidence="6">
    <location>
        <begin position="751"/>
        <end position="783"/>
    </location>
</feature>
<dbReference type="PANTHER" id="PTHR24116">
    <property type="entry name" value="KINASE D-INTERACTING SUBSTRATE OF 220 KDA"/>
    <property type="match status" value="1"/>
</dbReference>
<feature type="transmembrane region" description="Helical" evidence="8">
    <location>
        <begin position="1275"/>
        <end position="1295"/>
    </location>
</feature>
<accession>A0A9N7Z735</accession>
<dbReference type="Proteomes" id="UP001153269">
    <property type="component" value="Unassembled WGS sequence"/>
</dbReference>
<feature type="transmembrane region" description="Helical" evidence="8">
    <location>
        <begin position="1112"/>
        <end position="1133"/>
    </location>
</feature>
<feature type="region of interest" description="Disordered" evidence="7">
    <location>
        <begin position="1943"/>
        <end position="1973"/>
    </location>
</feature>
<dbReference type="GO" id="GO:0019887">
    <property type="term" value="F:protein kinase regulator activity"/>
    <property type="evidence" value="ECO:0007669"/>
    <property type="project" value="TreeGrafter"/>
</dbReference>
<dbReference type="FunFam" id="1.25.40.20:FF:000126">
    <property type="entry name" value="Kinase D-interacting substrate of 220 kDa"/>
    <property type="match status" value="1"/>
</dbReference>
<feature type="domain" description="Kinase D-interacting substrate of 220 kDa-like SAM" evidence="10">
    <location>
        <begin position="1808"/>
        <end position="1892"/>
    </location>
</feature>
<evidence type="ECO:0000256" key="8">
    <source>
        <dbReference type="SAM" id="Phobius"/>
    </source>
</evidence>
<dbReference type="Pfam" id="PF03062">
    <property type="entry name" value="MBOAT"/>
    <property type="match status" value="1"/>
</dbReference>
<dbReference type="GO" id="GO:0030165">
    <property type="term" value="F:PDZ domain binding"/>
    <property type="evidence" value="ECO:0007669"/>
    <property type="project" value="TreeGrafter"/>
</dbReference>
<evidence type="ECO:0000313" key="11">
    <source>
        <dbReference type="EMBL" id="CAB1452237.1"/>
    </source>
</evidence>
<dbReference type="Pfam" id="PF12796">
    <property type="entry name" value="Ank_2"/>
    <property type="match status" value="4"/>
</dbReference>
<feature type="transmembrane region" description="Helical" evidence="8">
    <location>
        <begin position="1307"/>
        <end position="1327"/>
    </location>
</feature>
<dbReference type="FunFam" id="1.25.40.20:FF:000109">
    <property type="entry name" value="Kinase D-interacting substrate of 220 kDa"/>
    <property type="match status" value="1"/>
</dbReference>
<dbReference type="Gene3D" id="1.25.40.20">
    <property type="entry name" value="Ankyrin repeat-containing domain"/>
    <property type="match status" value="2"/>
</dbReference>
<evidence type="ECO:0000313" key="12">
    <source>
        <dbReference type="Proteomes" id="UP001153269"/>
    </source>
</evidence>
<feature type="compositionally biased region" description="Polar residues" evidence="7">
    <location>
        <begin position="2160"/>
        <end position="2173"/>
    </location>
</feature>
<dbReference type="InterPro" id="IPR036770">
    <property type="entry name" value="Ankyrin_rpt-contain_sf"/>
</dbReference>
<evidence type="ECO:0000256" key="4">
    <source>
        <dbReference type="ARBA" id="ARBA00022989"/>
    </source>
</evidence>
<feature type="compositionally biased region" description="Basic and acidic residues" evidence="7">
    <location>
        <begin position="2143"/>
        <end position="2159"/>
    </location>
</feature>
<dbReference type="InterPro" id="IPR002110">
    <property type="entry name" value="Ankyrin_rpt"/>
</dbReference>
<feature type="domain" description="KAP NTPase" evidence="9">
    <location>
        <begin position="1055"/>
        <end position="1565"/>
    </location>
</feature>
<feature type="compositionally biased region" description="Polar residues" evidence="7">
    <location>
        <begin position="1959"/>
        <end position="1972"/>
    </location>
</feature>
<dbReference type="PROSITE" id="PS50297">
    <property type="entry name" value="ANK_REP_REGION"/>
    <property type="match status" value="8"/>
</dbReference>
<dbReference type="InterPro" id="IPR057092">
    <property type="entry name" value="SAM_KIDINS220"/>
</dbReference>
<evidence type="ECO:0000256" key="2">
    <source>
        <dbReference type="ARBA" id="ARBA00022692"/>
    </source>
</evidence>
<feature type="repeat" description="ANK" evidence="6">
    <location>
        <begin position="850"/>
        <end position="882"/>
    </location>
</feature>
<dbReference type="FunFam" id="1.25.40.20:FF:000047">
    <property type="entry name" value="Kinase D-interacting substrate of 220 kDa B"/>
    <property type="match status" value="1"/>
</dbReference>
<sequence length="2348" mass="260620">MDVGGLSAGGGDVLYGGGRGVRRRNRNRGGSIIFIIITSSSSGYTEDSRSLRRRNGSSRPGDMDSEGSRSAACTGSSLLQPVSLITDLPLDQVNFVVCQLCALLSAFWFRLFLHPSKTSPFIRHMVATLLGLYFALFCFGWYALHFLVQSGLTYGIMILTGVQHMHKYCLLVALSYLSLCQITRVYVFDYGMYSADFTGPMMVITQKITSMAFEIHDGMAGKEDNLTPGQKILAIRRMPSLLEYFSYNCNFLGILAGPTCSYNDYIAFIEGDPRRHRDQGADGKSSVKRRQSEPSPNTEVVRKVTTSFCCLLLFLLVCKVFPVERNIDDDFIANTTFFSRVVYLYLSMVTTRPKYYFVWTLADAINNAAGFGFNGYDSDGSPRWDLISNLRILNIEFATSFKVFLDNWNIQTAHWLKRVCYERCPYHPTAATFILSAMWHGAYPGYYLTFLTGIVITLAARAVRHNVRPYFLQSPSHKLVYDVITWAATQIAICYTVVPFVLLSVGPSIKFYRSWFFSLHIGCVLLAVALPVKRRHLHLRDQQRNLPQEPRQHPLEAIERRNEEKEEKAEKTRSSGTESRPQPSPDEQNRTEPNRFCREGGRVIAVMDTTTSIKMTTLAIQNLFSYVEEENLSALKAHLDRFKEVDGRSDNGQTPIMLAAEQGSLEIVQELIRRGANVNLDDVDCWSALISAAKEGHMDVVNELLENSAYIEHRDMGGWTALMWTAYKGREDVTKLLLEHGANPNTTGQQYSVYPIIWAAGRGHANIVKLLLQNGAKVNCSDKYGTTPLIWASRKGHFDCVMHLLENGADVDQEGANSMTALIVGVKGGYTEVVKELLKRNPNVNMTDKDGNTALMIAAKEGYTEIVQDLLDAGTYVNIPDRSGDTVLIGAVRGGHVEIVRALLHKYADIDIRGQESKTALYWAVEKGNATMVRDILQCNPDTETCTKDGESPLIKATKMRNIDIVELLLDKGAKVSAVDKKGDTPLHIAIRGRSRRLAELLLRNPKDGRLLYRPNKAGETPYNIDCSHQKSILTQIFGARHLSPTDSDGDMLGYDLYSSALADILSEPTMQPPICVGLYAQWGSGKSFLLKKLEDEMKTFAGQQIEPLFQFSWLIVFLSLLLCGSVAIVLGFTVDPKLAMAVSLSLLALLYLFFVVVYFGGRREGESWNWAWLLSTRLARHIGYLELLLRLMFVNPPELPEQSTRALPVRFLFTDYNRLSSVGGETSMAEMIATLSDACEREFGFLATRLFRVFRTEETQSKMKWKKTCCVPSFVLFAVVLACLVTGMALLAIFKVDGENQTVNTMLIAIGSIVGLALLLNCKTWWQVTDSVLNSQRKRLHRAANRMHKLKSEGFMKVLKNEVELMARMAKTIDGFTQHQTRLAVVIDGLDSCEQDKVLQMLDTVRVLFSKGPFISIFASDPHIIIKAINQNLNSVLRDSNINGHDYMRNIVHLPVFLNSRGLSSARKMCAPAPANGDTANPDGWQDEFDRKLSQNSLGELTKFGSKTALARRDTYRRRQVQRSVTRQMSFDLTKLMVTEDWFSDISPQTMRRLLNIVSVTGRLLRANQISFNWDRLASWINLTEQWPYRTSWLILYMEETDGVPDQATLKTVYERVSKNIPTTKDVEPLLEIDGDVRSFEVFLSSRTPVLTTRDIRTFLPCTVNLDPKLREIIADVRAAREQMNMGGVTYSPLPLQEAQPRPTSVYSQVSSACSPSASFNGPFNQPPGGIISPQPHSSYYSGMAGPQHPFYNRPYFPHHLYQLPPPIVASSFSSHLYPRPPPKASSSRDATAAPGSASIVSGPPAILLSSMTTEAVCERVRQIEGIDQSMIGPYATTIRKANVNGRVLSQCNVDELKKEMNMNFGDWQLFRATVLDMRHVESRVLHEEVASEQGSVVGGNAEVGRRVVAKPHAGTANTDASPMYSFNLSFEELSNIGLDESTRRGNSQWMGGAHRTASMTSLNSQESSNDIAKLTDKQQSEYSNAYQEYIAQMAQLEMGGGGGEKPIQPQPGQFMTSSSDDKSKNVVEQDGHKPFTKRSGSKVVSDTDFTSNGDALDPITEEDEKGDHRSSKSLLTHKTSAERGGLFQGAADLKLKAGGGLRYQKLTSDDEESEESDNAPLLKDGKRVGEPKLPGGSLALKGKDYLSDAMLDKKDSSDSGVRSNESSPNHSLQDEEADLSQLERANLIELDEESQARKQGLPSSLSGLQDPAVARMSICSEDQCSLLASSPEESWPSSKSYNLNHTPSNVTLNNNTNSQQGNRPRQPGEGSKSSTNPTSSSTADVIIAQSTGTTGSSGTAATRPGPNNENVRVVHLKRGLKPGDPPEICAVSSDTVTFGEERESIL</sequence>
<dbReference type="EMBL" id="CADEAL010004122">
    <property type="protein sequence ID" value="CAB1452237.1"/>
    <property type="molecule type" value="Genomic_DNA"/>
</dbReference>
<evidence type="ECO:0000256" key="3">
    <source>
        <dbReference type="ARBA" id="ARBA00022824"/>
    </source>
</evidence>
<keyword evidence="12" id="KW-1185">Reference proteome</keyword>
<dbReference type="PRINTS" id="PR01415">
    <property type="entry name" value="ANKYRIN"/>
</dbReference>
<feature type="transmembrane region" description="Helical" evidence="8">
    <location>
        <begin position="445"/>
        <end position="463"/>
    </location>
</feature>
<feature type="repeat" description="ANK" evidence="6">
    <location>
        <begin position="949"/>
        <end position="981"/>
    </location>
</feature>
<comment type="caution">
    <text evidence="11">The sequence shown here is derived from an EMBL/GenBank/DDBJ whole genome shotgun (WGS) entry which is preliminary data.</text>
</comment>
<feature type="region of interest" description="Disordered" evidence="7">
    <location>
        <begin position="2230"/>
        <end position="2312"/>
    </location>
</feature>
<dbReference type="PROSITE" id="PS50088">
    <property type="entry name" value="ANK_REPEAT"/>
    <property type="match status" value="10"/>
</dbReference>
<feature type="compositionally biased region" description="Polar residues" evidence="7">
    <location>
        <begin position="2243"/>
        <end position="2265"/>
    </location>
</feature>
<feature type="region of interest" description="Disordered" evidence="7">
    <location>
        <begin position="1780"/>
        <end position="1799"/>
    </location>
</feature>
<dbReference type="SUPFAM" id="SSF48403">
    <property type="entry name" value="Ankyrin repeat"/>
    <property type="match status" value="1"/>
</dbReference>
<dbReference type="PANTHER" id="PTHR24116:SF2">
    <property type="entry name" value="KINASE D-INTERACTING SUBSTRATE OF 220 KDA B"/>
    <property type="match status" value="1"/>
</dbReference>
<feature type="compositionally biased region" description="Basic and acidic residues" evidence="7">
    <location>
        <begin position="550"/>
        <end position="573"/>
    </location>
</feature>
<dbReference type="Pfam" id="PF07693">
    <property type="entry name" value="KAP_NTPase"/>
    <property type="match status" value="1"/>
</dbReference>
<evidence type="ECO:0000259" key="10">
    <source>
        <dbReference type="Pfam" id="PF23307"/>
    </source>
</evidence>
<name>A0A9N7Z735_PLEPL</name>
<dbReference type="GO" id="GO:0005789">
    <property type="term" value="C:endoplasmic reticulum membrane"/>
    <property type="evidence" value="ECO:0007669"/>
    <property type="project" value="UniProtKB-SubCell"/>
</dbReference>
<keyword evidence="6" id="KW-0040">ANK repeat</keyword>
<feature type="transmembrane region" description="Helical" evidence="8">
    <location>
        <begin position="515"/>
        <end position="532"/>
    </location>
</feature>
<feature type="transmembrane region" description="Helical" evidence="8">
    <location>
        <begin position="168"/>
        <end position="187"/>
    </location>
</feature>
<proteinExistence type="predicted"/>
<gene>
    <name evidence="11" type="ORF">PLEPLA_LOCUS39977</name>
</gene>
<evidence type="ECO:0008006" key="13">
    <source>
        <dbReference type="Google" id="ProtNLM"/>
    </source>
</evidence>
<protein>
    <recommendedName>
        <fullName evidence="13">KAP NTPase domain-containing protein</fullName>
    </recommendedName>
</protein>
<feature type="region of interest" description="Disordered" evidence="7">
    <location>
        <begin position="275"/>
        <end position="296"/>
    </location>
</feature>
<feature type="compositionally biased region" description="Low complexity" evidence="7">
    <location>
        <begin position="2230"/>
        <end position="2242"/>
    </location>
</feature>
<evidence type="ECO:0000256" key="1">
    <source>
        <dbReference type="ARBA" id="ARBA00004477"/>
    </source>
</evidence>
<keyword evidence="4 8" id="KW-1133">Transmembrane helix</keyword>
<feature type="region of interest" description="Disordered" evidence="7">
    <location>
        <begin position="2106"/>
        <end position="2211"/>
    </location>
</feature>
<feature type="compositionally biased region" description="Low complexity" evidence="7">
    <location>
        <begin position="2273"/>
        <end position="2304"/>
    </location>
</feature>
<feature type="transmembrane region" description="Helical" evidence="8">
    <location>
        <begin position="125"/>
        <end position="148"/>
    </location>
</feature>
<dbReference type="Pfam" id="PF23307">
    <property type="entry name" value="SAM_KIDINS220"/>
    <property type="match status" value="1"/>
</dbReference>
<dbReference type="FunFam" id="1.25.40.20:FF:000081">
    <property type="entry name" value="Kinase D-interacting substrate of 220 kDa"/>
    <property type="match status" value="1"/>
</dbReference>
<dbReference type="InterPro" id="IPR004299">
    <property type="entry name" value="MBOAT_fam"/>
</dbReference>
<feature type="repeat" description="ANK" evidence="6">
    <location>
        <begin position="982"/>
        <end position="1005"/>
    </location>
</feature>
<keyword evidence="5 8" id="KW-0472">Membrane</keyword>
<feature type="repeat" description="ANK" evidence="6">
    <location>
        <begin position="651"/>
        <end position="683"/>
    </location>
</feature>
<dbReference type="SMART" id="SM00248">
    <property type="entry name" value="ANK"/>
    <property type="match status" value="11"/>
</dbReference>
<evidence type="ECO:0000256" key="6">
    <source>
        <dbReference type="PROSITE-ProRule" id="PRU00023"/>
    </source>
</evidence>
<dbReference type="InterPro" id="IPR052771">
    <property type="entry name" value="Neurotrophin_sig_adaptor"/>
</dbReference>
<feature type="transmembrane region" description="Helical" evidence="8">
    <location>
        <begin position="483"/>
        <end position="503"/>
    </location>
</feature>
<feature type="compositionally biased region" description="Basic and acidic residues" evidence="7">
    <location>
        <begin position="2021"/>
        <end position="2035"/>
    </location>
</feature>
<evidence type="ECO:0000259" key="9">
    <source>
        <dbReference type="Pfam" id="PF07693"/>
    </source>
</evidence>
<dbReference type="InterPro" id="IPR011646">
    <property type="entry name" value="KAP_P-loop"/>
</dbReference>
<feature type="repeat" description="ANK" evidence="6">
    <location>
        <begin position="817"/>
        <end position="849"/>
    </location>
</feature>
<feature type="repeat" description="ANK" evidence="6">
    <location>
        <begin position="784"/>
        <end position="816"/>
    </location>
</feature>
<keyword evidence="3" id="KW-0256">Endoplasmic reticulum</keyword>
<evidence type="ECO:0000256" key="5">
    <source>
        <dbReference type="ARBA" id="ARBA00023136"/>
    </source>
</evidence>
<reference evidence="11" key="1">
    <citation type="submission" date="2020-03" db="EMBL/GenBank/DDBJ databases">
        <authorList>
            <person name="Weist P."/>
        </authorList>
    </citation>
    <scope>NUCLEOTIDE SEQUENCE</scope>
</reference>
<feature type="transmembrane region" description="Helical" evidence="8">
    <location>
        <begin position="93"/>
        <end position="113"/>
    </location>
</feature>
<feature type="region of interest" description="Disordered" evidence="7">
    <location>
        <begin position="541"/>
        <end position="595"/>
    </location>
</feature>
<evidence type="ECO:0000256" key="7">
    <source>
        <dbReference type="SAM" id="MobiDB-lite"/>
    </source>
</evidence>
<feature type="repeat" description="ANK" evidence="6">
    <location>
        <begin position="883"/>
        <end position="915"/>
    </location>
</feature>